<evidence type="ECO:0000259" key="2">
    <source>
        <dbReference type="Pfam" id="PF00496"/>
    </source>
</evidence>
<dbReference type="EMBL" id="QMEY01000019">
    <property type="protein sequence ID" value="RBQ16056.1"/>
    <property type="molecule type" value="Genomic_DNA"/>
</dbReference>
<dbReference type="GO" id="GO:1904680">
    <property type="term" value="F:peptide transmembrane transporter activity"/>
    <property type="evidence" value="ECO:0007669"/>
    <property type="project" value="TreeGrafter"/>
</dbReference>
<dbReference type="GO" id="GO:0015833">
    <property type="term" value="P:peptide transport"/>
    <property type="evidence" value="ECO:0007669"/>
    <property type="project" value="TreeGrafter"/>
</dbReference>
<reference evidence="3 4" key="1">
    <citation type="submission" date="2018-06" db="EMBL/GenBank/DDBJ databases">
        <title>Sphaerisporangium craniellae sp. nov., isolated from a marine sponge in the South China Sea.</title>
        <authorList>
            <person name="Li L."/>
        </authorList>
    </citation>
    <scope>NUCLEOTIDE SEQUENCE [LARGE SCALE GENOMIC DNA]</scope>
    <source>
        <strain evidence="3 4">LHW63015</strain>
    </source>
</reference>
<dbReference type="Gene3D" id="3.10.105.10">
    <property type="entry name" value="Dipeptide-binding Protein, Domain 3"/>
    <property type="match status" value="1"/>
</dbReference>
<dbReference type="Gene3D" id="3.40.190.10">
    <property type="entry name" value="Periplasmic binding protein-like II"/>
    <property type="match status" value="1"/>
</dbReference>
<feature type="region of interest" description="Disordered" evidence="1">
    <location>
        <begin position="255"/>
        <end position="276"/>
    </location>
</feature>
<dbReference type="PANTHER" id="PTHR30290">
    <property type="entry name" value="PERIPLASMIC BINDING COMPONENT OF ABC TRANSPORTER"/>
    <property type="match status" value="1"/>
</dbReference>
<dbReference type="CDD" id="cd00995">
    <property type="entry name" value="PBP2_NikA_DppA_OppA_like"/>
    <property type="match status" value="1"/>
</dbReference>
<feature type="domain" description="Solute-binding protein family 5" evidence="2">
    <location>
        <begin position="188"/>
        <end position="569"/>
    </location>
</feature>
<evidence type="ECO:0000313" key="3">
    <source>
        <dbReference type="EMBL" id="RBQ16056.1"/>
    </source>
</evidence>
<sequence length="645" mass="69811">MAAGGRVEGDELISVHRDHPPQRGHRALRATASGDLEPHLGEGVEMTRAQRDLVRLHTASSPRAVPGLKRARAEKAREYVNLPMSRPEQIFTLSGITPEIRRGGHNVTVLMRTRGAAVLLSALLALSACGGGGSGTSGGKNGAAPKRFSVALTEPDHLTPGNTSSSYSISVLGALFDTLVAIGPDGKPQMRAAESVTSDDQKVWTIKIRPGQKFHNGEAVTAESFADAWNAAAYGPNAWTNGYYFAGVEGFDKLNPEAPEGSEEAPKPETDKLSGLKVVDPATLEVTLTAPFSQFPIMLAYTGFAPMPKAALKDPAAYDIAPIGNGPFMMDGQWERNKLIRTKRFDGYAGPRPAKSAGVDFKIYANRETAYTDLRAGNVDLLQTIPPASTSEAKTLLGDRFVSIPGGTMDYLGFPVYDKRFAGADLRKAISMAIDRQAIVDAVFNGAFKPMSSLVAPLVPGYRATACGESCAYDPAKAKALYDKAGGFTGTLNLYFSNADPSYEQWMTAVANQLKQNLGIADIKFRKIPSADYLATLRAHKQDGPFRNNWVMDYPSPQNYLESMWGTENRMGWKSPEFLDLIKQANSAPTMEASIPLYQKAEDLALAEMPMAPLWNWQDQAGHSDKITNVRIDAYSPNLDTITVK</sequence>
<evidence type="ECO:0000256" key="1">
    <source>
        <dbReference type="SAM" id="MobiDB-lite"/>
    </source>
</evidence>
<dbReference type="InterPro" id="IPR000914">
    <property type="entry name" value="SBP_5_dom"/>
</dbReference>
<proteinExistence type="predicted"/>
<dbReference type="InterPro" id="IPR039424">
    <property type="entry name" value="SBP_5"/>
</dbReference>
<feature type="compositionally biased region" description="Basic and acidic residues" evidence="1">
    <location>
        <begin position="264"/>
        <end position="274"/>
    </location>
</feature>
<dbReference type="Proteomes" id="UP000253303">
    <property type="component" value="Unassembled WGS sequence"/>
</dbReference>
<gene>
    <name evidence="3" type="ORF">DP939_32630</name>
</gene>
<name>A0A366LQ83_9ACTN</name>
<feature type="compositionally biased region" description="Basic and acidic residues" evidence="1">
    <location>
        <begin position="7"/>
        <end position="21"/>
    </location>
</feature>
<keyword evidence="4" id="KW-1185">Reference proteome</keyword>
<organism evidence="3 4">
    <name type="scientific">Spongiactinospora rosea</name>
    <dbReference type="NCBI Taxonomy" id="2248750"/>
    <lineage>
        <taxon>Bacteria</taxon>
        <taxon>Bacillati</taxon>
        <taxon>Actinomycetota</taxon>
        <taxon>Actinomycetes</taxon>
        <taxon>Streptosporangiales</taxon>
        <taxon>Streptosporangiaceae</taxon>
        <taxon>Spongiactinospora</taxon>
    </lineage>
</organism>
<dbReference type="Gene3D" id="3.90.76.10">
    <property type="entry name" value="Dipeptide-binding Protein, Domain 1"/>
    <property type="match status" value="1"/>
</dbReference>
<dbReference type="PANTHER" id="PTHR30290:SF83">
    <property type="entry name" value="ABC TRANSPORTER SUBSTRATE-BINDING PROTEIN"/>
    <property type="match status" value="1"/>
</dbReference>
<dbReference type="Pfam" id="PF00496">
    <property type="entry name" value="SBP_bac_5"/>
    <property type="match status" value="1"/>
</dbReference>
<accession>A0A366LQ83</accession>
<evidence type="ECO:0000313" key="4">
    <source>
        <dbReference type="Proteomes" id="UP000253303"/>
    </source>
</evidence>
<feature type="region of interest" description="Disordered" evidence="1">
    <location>
        <begin position="1"/>
        <end position="25"/>
    </location>
</feature>
<dbReference type="SUPFAM" id="SSF53850">
    <property type="entry name" value="Periplasmic binding protein-like II"/>
    <property type="match status" value="1"/>
</dbReference>
<protein>
    <submittedName>
        <fullName evidence="3">ABC transporter substrate-binding protein</fullName>
    </submittedName>
</protein>
<comment type="caution">
    <text evidence="3">The sequence shown here is derived from an EMBL/GenBank/DDBJ whole genome shotgun (WGS) entry which is preliminary data.</text>
</comment>
<dbReference type="AlphaFoldDB" id="A0A366LQ83"/>